<evidence type="ECO:0000259" key="3">
    <source>
        <dbReference type="Pfam" id="PF13193"/>
    </source>
</evidence>
<comment type="similarity">
    <text evidence="1">Belongs to the ATP-dependent AMP-binding enzyme family.</text>
</comment>
<dbReference type="SUPFAM" id="SSF56801">
    <property type="entry name" value="Acetyl-CoA synthetase-like"/>
    <property type="match status" value="1"/>
</dbReference>
<dbReference type="PANTHER" id="PTHR43201:SF8">
    <property type="entry name" value="ACYL-COA SYNTHETASE FAMILY MEMBER 3"/>
    <property type="match status" value="1"/>
</dbReference>
<gene>
    <name evidence="4" type="ORF">C7I84_19695</name>
</gene>
<protein>
    <submittedName>
        <fullName evidence="4">Malonyl-CoA synthase</fullName>
    </submittedName>
</protein>
<evidence type="ECO:0000313" key="4">
    <source>
        <dbReference type="EMBL" id="PSJ56732.1"/>
    </source>
</evidence>
<dbReference type="Gene3D" id="3.40.50.12780">
    <property type="entry name" value="N-terminal domain of ligase-like"/>
    <property type="match status" value="1"/>
</dbReference>
<dbReference type="Pfam" id="PF00501">
    <property type="entry name" value="AMP-binding"/>
    <property type="match status" value="1"/>
</dbReference>
<dbReference type="InterPro" id="IPR025110">
    <property type="entry name" value="AMP-bd_C"/>
</dbReference>
<dbReference type="OrthoDB" id="9803968at2"/>
<organism evidence="4 5">
    <name type="scientific">Kumtagia ephedrae</name>
    <dbReference type="NCBI Taxonomy" id="2116701"/>
    <lineage>
        <taxon>Bacteria</taxon>
        <taxon>Pseudomonadati</taxon>
        <taxon>Pseudomonadota</taxon>
        <taxon>Alphaproteobacteria</taxon>
        <taxon>Hyphomicrobiales</taxon>
        <taxon>Phyllobacteriaceae</taxon>
        <taxon>Kumtagia</taxon>
    </lineage>
</organism>
<dbReference type="InterPro" id="IPR042099">
    <property type="entry name" value="ANL_N_sf"/>
</dbReference>
<dbReference type="EMBL" id="PXYK01000020">
    <property type="protein sequence ID" value="PSJ56732.1"/>
    <property type="molecule type" value="Genomic_DNA"/>
</dbReference>
<dbReference type="CDD" id="cd05941">
    <property type="entry name" value="MCS"/>
    <property type="match status" value="1"/>
</dbReference>
<dbReference type="InterPro" id="IPR000873">
    <property type="entry name" value="AMP-dep_synth/lig_dom"/>
</dbReference>
<evidence type="ECO:0000313" key="5">
    <source>
        <dbReference type="Proteomes" id="UP000241229"/>
    </source>
</evidence>
<dbReference type="InterPro" id="IPR020845">
    <property type="entry name" value="AMP-binding_CS"/>
</dbReference>
<dbReference type="PROSITE" id="PS00455">
    <property type="entry name" value="AMP_BINDING"/>
    <property type="match status" value="1"/>
</dbReference>
<sequence length="512" mass="54910">MSWLYQADASITSLPALVRARTGGLDKTFIRNADGRDFSFADFWTLSGRIARALAEAGVEKGDRVAVQVEKSPEVIALFLACARAGAIFLPLNTAYTLAELDYFVGDAEPKIIVVAPERVSALADLAARHNATVLSLGVAGDGTMMDAANAGDGAFADAKIGWDDLVAILYTSGTTGRSKGAMLTHGNLASNALALVDTWRFTSGDTLLHALPVYHTHGLFTATNTLMLSGGTMLFRPKFDADEALRLLPRATAMMGVPTFYTRLLQHPGLTREATAHMRLFVSGSAPLLAETHAEFEARTGHAILERYGMTETNMNTSNPYEGPRLAGTVGRPLPGVEVRVTDPASAATLPAGEVGMIEVRGPNVFRGYWRMPEKTAEELRADGFFITGDLGRIGADGYVSIVGRGKDLIITGGFNVYPKEVETEIDLIEGVIESAVIGLPHRDFGEGVTAVVVTDKARAPSEAAILAHLQSRLAKFKLPKRVLFVEDLPRNAMGKVQKALMRQTYAGLYG</sequence>
<feature type="domain" description="AMP-dependent synthetase/ligase" evidence="2">
    <location>
        <begin position="24"/>
        <end position="371"/>
    </location>
</feature>
<name>A0A2P7S2P3_9HYPH</name>
<dbReference type="Gene3D" id="3.30.300.30">
    <property type="match status" value="1"/>
</dbReference>
<accession>A0A2P7S2P3</accession>
<evidence type="ECO:0000259" key="2">
    <source>
        <dbReference type="Pfam" id="PF00501"/>
    </source>
</evidence>
<proteinExistence type="inferred from homology"/>
<dbReference type="GO" id="GO:0031956">
    <property type="term" value="F:medium-chain fatty acid-CoA ligase activity"/>
    <property type="evidence" value="ECO:0007669"/>
    <property type="project" value="TreeGrafter"/>
</dbReference>
<dbReference type="Proteomes" id="UP000241229">
    <property type="component" value="Unassembled WGS sequence"/>
</dbReference>
<evidence type="ECO:0000256" key="1">
    <source>
        <dbReference type="ARBA" id="ARBA00006432"/>
    </source>
</evidence>
<comment type="caution">
    <text evidence="4">The sequence shown here is derived from an EMBL/GenBank/DDBJ whole genome shotgun (WGS) entry which is preliminary data.</text>
</comment>
<dbReference type="PANTHER" id="PTHR43201">
    <property type="entry name" value="ACYL-COA SYNTHETASE"/>
    <property type="match status" value="1"/>
</dbReference>
<dbReference type="Pfam" id="PF13193">
    <property type="entry name" value="AMP-binding_C"/>
    <property type="match status" value="1"/>
</dbReference>
<dbReference type="AlphaFoldDB" id="A0A2P7S2P3"/>
<dbReference type="RefSeq" id="WP_106773926.1">
    <property type="nucleotide sequence ID" value="NZ_PXYK01000020.1"/>
</dbReference>
<reference evidence="4 5" key="1">
    <citation type="submission" date="2018-03" db="EMBL/GenBank/DDBJ databases">
        <title>The draft genome of Mesorhizobium sp. 6GN-30.</title>
        <authorList>
            <person name="Liu L."/>
            <person name="Li L."/>
            <person name="Wang T."/>
            <person name="Zhang X."/>
            <person name="Liang L."/>
        </authorList>
    </citation>
    <scope>NUCLEOTIDE SEQUENCE [LARGE SCALE GENOMIC DNA]</scope>
    <source>
        <strain evidence="4 5">6GN30</strain>
    </source>
</reference>
<dbReference type="InterPro" id="IPR045851">
    <property type="entry name" value="AMP-bd_C_sf"/>
</dbReference>
<dbReference type="NCBIfam" id="NF005702">
    <property type="entry name" value="PRK07514.1"/>
    <property type="match status" value="1"/>
</dbReference>
<keyword evidence="5" id="KW-1185">Reference proteome</keyword>
<dbReference type="GO" id="GO:0006631">
    <property type="term" value="P:fatty acid metabolic process"/>
    <property type="evidence" value="ECO:0007669"/>
    <property type="project" value="TreeGrafter"/>
</dbReference>
<feature type="domain" description="AMP-binding enzyme C-terminal" evidence="3">
    <location>
        <begin position="422"/>
        <end position="497"/>
    </location>
</feature>